<name>A0A4Y2V290_ARAVE</name>
<proteinExistence type="predicted"/>
<organism evidence="1 2">
    <name type="scientific">Araneus ventricosus</name>
    <name type="common">Orbweaver spider</name>
    <name type="synonym">Epeira ventricosa</name>
    <dbReference type="NCBI Taxonomy" id="182803"/>
    <lineage>
        <taxon>Eukaryota</taxon>
        <taxon>Metazoa</taxon>
        <taxon>Ecdysozoa</taxon>
        <taxon>Arthropoda</taxon>
        <taxon>Chelicerata</taxon>
        <taxon>Arachnida</taxon>
        <taxon>Araneae</taxon>
        <taxon>Araneomorphae</taxon>
        <taxon>Entelegynae</taxon>
        <taxon>Araneoidea</taxon>
        <taxon>Araneidae</taxon>
        <taxon>Araneus</taxon>
    </lineage>
</organism>
<dbReference type="EMBL" id="BGPR01042122">
    <property type="protein sequence ID" value="GBO18494.1"/>
    <property type="molecule type" value="Genomic_DNA"/>
</dbReference>
<comment type="caution">
    <text evidence="1">The sequence shown here is derived from an EMBL/GenBank/DDBJ whole genome shotgun (WGS) entry which is preliminary data.</text>
</comment>
<keyword evidence="2" id="KW-1185">Reference proteome</keyword>
<reference evidence="1 2" key="1">
    <citation type="journal article" date="2019" name="Sci. Rep.">
        <title>Orb-weaving spider Araneus ventricosus genome elucidates the spidroin gene catalogue.</title>
        <authorList>
            <person name="Kono N."/>
            <person name="Nakamura H."/>
            <person name="Ohtoshi R."/>
            <person name="Moran D.A.P."/>
            <person name="Shinohara A."/>
            <person name="Yoshida Y."/>
            <person name="Fujiwara M."/>
            <person name="Mori M."/>
            <person name="Tomita M."/>
            <person name="Arakawa K."/>
        </authorList>
    </citation>
    <scope>NUCLEOTIDE SEQUENCE [LARGE SCALE GENOMIC DNA]</scope>
</reference>
<dbReference type="Proteomes" id="UP000499080">
    <property type="component" value="Unassembled WGS sequence"/>
</dbReference>
<dbReference type="AlphaFoldDB" id="A0A4Y2V290"/>
<accession>A0A4Y2V290</accession>
<evidence type="ECO:0000313" key="2">
    <source>
        <dbReference type="Proteomes" id="UP000499080"/>
    </source>
</evidence>
<gene>
    <name evidence="1" type="ORF">AVEN_244889_1</name>
</gene>
<protein>
    <submittedName>
        <fullName evidence="1">Uncharacterized protein</fullName>
    </submittedName>
</protein>
<sequence length="120" mass="14074">MNREFRKLPISRCLLPKSELIRDFKSDLITQLFFGAPESETNFEPPKWFFTALLVLYSAFCFIPYLKGWSSAFCPLHWLIVLPGDQRPTFHVPSGQIQSWEGSWVLPPPGLYRCDMKEYR</sequence>
<evidence type="ECO:0000313" key="1">
    <source>
        <dbReference type="EMBL" id="GBO18494.1"/>
    </source>
</evidence>